<organism evidence="1 2">
    <name type="scientific">Blastopirellula sediminis</name>
    <dbReference type="NCBI Taxonomy" id="2894196"/>
    <lineage>
        <taxon>Bacteria</taxon>
        <taxon>Pseudomonadati</taxon>
        <taxon>Planctomycetota</taxon>
        <taxon>Planctomycetia</taxon>
        <taxon>Pirellulales</taxon>
        <taxon>Pirellulaceae</taxon>
        <taxon>Blastopirellula</taxon>
    </lineage>
</organism>
<reference evidence="1" key="1">
    <citation type="submission" date="2021-11" db="EMBL/GenBank/DDBJ databases">
        <title>Genome sequence.</title>
        <authorList>
            <person name="Sun Q."/>
        </authorList>
    </citation>
    <scope>NUCLEOTIDE SEQUENCE</scope>
    <source>
        <strain evidence="1">JC732</strain>
    </source>
</reference>
<evidence type="ECO:0000313" key="2">
    <source>
        <dbReference type="Proteomes" id="UP001139103"/>
    </source>
</evidence>
<keyword evidence="1" id="KW-0378">Hydrolase</keyword>
<accession>A0A9X1MT68</accession>
<dbReference type="GO" id="GO:0008233">
    <property type="term" value="F:peptidase activity"/>
    <property type="evidence" value="ECO:0007669"/>
    <property type="project" value="UniProtKB-KW"/>
</dbReference>
<dbReference type="Proteomes" id="UP001139103">
    <property type="component" value="Unassembled WGS sequence"/>
</dbReference>
<dbReference type="AlphaFoldDB" id="A0A9X1MT68"/>
<dbReference type="EMBL" id="JAJKFT010000010">
    <property type="protein sequence ID" value="MCC9632139.1"/>
    <property type="molecule type" value="Genomic_DNA"/>
</dbReference>
<gene>
    <name evidence="1" type="ORF">LOC68_27405</name>
</gene>
<dbReference type="GO" id="GO:0006508">
    <property type="term" value="P:proteolysis"/>
    <property type="evidence" value="ECO:0007669"/>
    <property type="project" value="UniProtKB-KW"/>
</dbReference>
<sequence>MNDKVLDVVPRLLVLILAFTGPSVAMAQSVCLPAPRLLTTMPMGGQVGTTLDVTITGESLEELDQLRFSHPAITATRKLADDGSPVANQYVVTIAADCPPGIHEARVMTRLGISSSRVFSVGALPETTATTPNTKLETALPIAIDSVCNGKMTAKAIDYYSFEGKQGQRIIVNCAARGIDSKLNPVLVVADAKGNDLRVERRGGSIDFTPEADGKYVIKVHDLTFDGGPYHFYRLTLQTIPADAPLPLFASTRDVNAFSWPPIGLAATAAMTEVEPNDKAEEIQKITLPCDIAGSFFPAADVDAYEFTAKMGEVWWVEVASDRLGRPTDPSIVVQQVNDKGEAVDLVELSDIPSPVKVSSNGYSYDGPCYNAGSADILGKVEIKQDGVHRLRITDLFGGTRNDPRNVYRLIIRKAEPDFAIVGWALHMNLRNGDRNALSKPMALRGGATMAFEVVVVRRDGFDGPIELGLDNLPAGVTAAGLTIPKGASRGILLLTADEKVEPGLTSANFFGRAEINGEMVTRQGSFASMTWPVKDQWQEIPTPRLLADVPVSACGAEAAPLTIAAAEEKVYEAKAGEKLTIPLTQIRRNEFSGAILNLQTFGPGFEGNAAFDVSLKDDATEAVVDLTKLKPQPGDYTIAFYGSAVAKYADHPQVAAVADAEEALAKAQAKAAEAANLAPEAPAVTEEEKKAAEVRAKEIADRQKKAAEAVVAAEKKLQTAQTQAAPKDIVDIVVSQPIQIRVVPAVEVTQK</sequence>
<name>A0A9X1MT68_9BACT</name>
<keyword evidence="2" id="KW-1185">Reference proteome</keyword>
<evidence type="ECO:0000313" key="1">
    <source>
        <dbReference type="EMBL" id="MCC9632139.1"/>
    </source>
</evidence>
<comment type="caution">
    <text evidence="1">The sequence shown here is derived from an EMBL/GenBank/DDBJ whole genome shotgun (WGS) entry which is preliminary data.</text>
</comment>
<dbReference type="Gene3D" id="2.60.120.380">
    <property type="match status" value="2"/>
</dbReference>
<keyword evidence="1" id="KW-0645">Protease</keyword>
<protein>
    <submittedName>
        <fullName evidence="1">Serine protease</fullName>
    </submittedName>
</protein>
<dbReference type="RefSeq" id="WP_230224995.1">
    <property type="nucleotide sequence ID" value="NZ_JAJKFT010000010.1"/>
</dbReference>
<proteinExistence type="predicted"/>